<dbReference type="AlphaFoldDB" id="A0A6A4WCZ6"/>
<keyword evidence="9" id="KW-0865">Zymogen</keyword>
<dbReference type="PROSITE" id="PS51476">
    <property type="entry name" value="PROTEASOME_BETA_2"/>
    <property type="match status" value="1"/>
</dbReference>
<dbReference type="GO" id="GO:0005634">
    <property type="term" value="C:nucleus"/>
    <property type="evidence" value="ECO:0007669"/>
    <property type="project" value="UniProtKB-SubCell"/>
</dbReference>
<keyword evidence="4" id="KW-0963">Cytoplasm</keyword>
<evidence type="ECO:0000256" key="11">
    <source>
        <dbReference type="ARBA" id="ARBA00026071"/>
    </source>
</evidence>
<evidence type="ECO:0000256" key="1">
    <source>
        <dbReference type="ARBA" id="ARBA00001198"/>
    </source>
</evidence>
<dbReference type="SUPFAM" id="SSF56235">
    <property type="entry name" value="N-terminal nucleophile aminohydrolases (Ntn hydrolases)"/>
    <property type="match status" value="1"/>
</dbReference>
<sequence>MEFFFHCLQTTLVAAEFPGGVVIGADSRTSTGTYVANRVSNKITRITDSVYCCRSGSAADTQALADIVSYRMAMHEIEMGRPAAVRTVANTFREMCYQYRDDLMAGILCAGYDRTHGGQIYSLPIGGMMVRQKVASGGSGSTYIYGYLDSNYKPDFTAEQCVDFIRKGVSLAIHRDGSSGGVCRVAIITANGVERRTFTGDQLFVPQ</sequence>
<evidence type="ECO:0000256" key="9">
    <source>
        <dbReference type="ARBA" id="ARBA00023145"/>
    </source>
</evidence>
<evidence type="ECO:0000256" key="3">
    <source>
        <dbReference type="ARBA" id="ARBA00012039"/>
    </source>
</evidence>
<evidence type="ECO:0000256" key="5">
    <source>
        <dbReference type="ARBA" id="ARBA00022670"/>
    </source>
</evidence>
<evidence type="ECO:0000256" key="6">
    <source>
        <dbReference type="ARBA" id="ARBA00022698"/>
    </source>
</evidence>
<dbReference type="Pfam" id="PF00227">
    <property type="entry name" value="Proteasome"/>
    <property type="match status" value="1"/>
</dbReference>
<dbReference type="EC" id="3.4.25.1" evidence="3"/>
<evidence type="ECO:0000256" key="2">
    <source>
        <dbReference type="ARBA" id="ARBA00004123"/>
    </source>
</evidence>
<comment type="caution">
    <text evidence="14">The sequence shown here is derived from an EMBL/GenBank/DDBJ whole genome shotgun (WGS) entry which is preliminary data.</text>
</comment>
<keyword evidence="8 14" id="KW-0647">Proteasome</keyword>
<proteinExistence type="predicted"/>
<dbReference type="GO" id="GO:0051603">
    <property type="term" value="P:proteolysis involved in protein catabolic process"/>
    <property type="evidence" value="ECO:0007669"/>
    <property type="project" value="InterPro"/>
</dbReference>
<organism evidence="14 15">
    <name type="scientific">Amphibalanus amphitrite</name>
    <name type="common">Striped barnacle</name>
    <name type="synonym">Balanus amphitrite</name>
    <dbReference type="NCBI Taxonomy" id="1232801"/>
    <lineage>
        <taxon>Eukaryota</taxon>
        <taxon>Metazoa</taxon>
        <taxon>Ecdysozoa</taxon>
        <taxon>Arthropoda</taxon>
        <taxon>Crustacea</taxon>
        <taxon>Multicrustacea</taxon>
        <taxon>Cirripedia</taxon>
        <taxon>Thoracica</taxon>
        <taxon>Thoracicalcarea</taxon>
        <taxon>Balanomorpha</taxon>
        <taxon>Balanoidea</taxon>
        <taxon>Balanidae</taxon>
        <taxon>Amphibalaninae</taxon>
        <taxon>Amphibalanus</taxon>
    </lineage>
</organism>
<feature type="active site" description="Nucleophile" evidence="12">
    <location>
        <position position="10"/>
    </location>
</feature>
<dbReference type="EMBL" id="VIIS01000910">
    <property type="protein sequence ID" value="KAF0303873.1"/>
    <property type="molecule type" value="Genomic_DNA"/>
</dbReference>
<evidence type="ECO:0000256" key="8">
    <source>
        <dbReference type="ARBA" id="ARBA00022942"/>
    </source>
</evidence>
<dbReference type="PRINTS" id="PR00141">
    <property type="entry name" value="PROTEASOME"/>
</dbReference>
<dbReference type="Proteomes" id="UP000440578">
    <property type="component" value="Unassembled WGS sequence"/>
</dbReference>
<feature type="chain" id="PRO_5025440369" description="proteasome endopeptidase complex" evidence="13">
    <location>
        <begin position="16"/>
        <end position="207"/>
    </location>
</feature>
<evidence type="ECO:0000313" key="15">
    <source>
        <dbReference type="Proteomes" id="UP000440578"/>
    </source>
</evidence>
<dbReference type="CDD" id="cd03762">
    <property type="entry name" value="proteasome_beta_type_6"/>
    <property type="match status" value="1"/>
</dbReference>
<dbReference type="FunFam" id="3.60.20.10:FF:000010">
    <property type="entry name" value="Proteasome subunit beta type-1"/>
    <property type="match status" value="1"/>
</dbReference>
<evidence type="ECO:0000256" key="7">
    <source>
        <dbReference type="ARBA" id="ARBA00022801"/>
    </source>
</evidence>
<comment type="subunit">
    <text evidence="11">The 26S proteasome consists of a 20S proteasome core and two 19S regulatory subunits. The 20S proteasome core is composed of 28 subunits that are arranged in four stacked rings, resulting in a barrel-shaped structure. The two end rings are each formed by seven alpha subunits, and the two central rings are each formed by seven beta subunits. The catalytic chamber with the active sites is on the inside of the barrel.</text>
</comment>
<dbReference type="GO" id="GO:0019774">
    <property type="term" value="C:proteasome core complex, beta-subunit complex"/>
    <property type="evidence" value="ECO:0007669"/>
    <property type="project" value="UniProtKB-ARBA"/>
</dbReference>
<feature type="signal peptide" evidence="13">
    <location>
        <begin position="1"/>
        <end position="15"/>
    </location>
</feature>
<evidence type="ECO:0000313" key="14">
    <source>
        <dbReference type="EMBL" id="KAF0303873.1"/>
    </source>
</evidence>
<name>A0A6A4WCZ6_AMPAM</name>
<keyword evidence="5" id="KW-0645">Protease</keyword>
<evidence type="ECO:0000256" key="4">
    <source>
        <dbReference type="ARBA" id="ARBA00022490"/>
    </source>
</evidence>
<keyword evidence="15" id="KW-1185">Reference proteome</keyword>
<dbReference type="GO" id="GO:0005737">
    <property type="term" value="C:cytoplasm"/>
    <property type="evidence" value="ECO:0007669"/>
    <property type="project" value="TreeGrafter"/>
</dbReference>
<dbReference type="InterPro" id="IPR001353">
    <property type="entry name" value="Proteasome_sua/b"/>
</dbReference>
<dbReference type="OrthoDB" id="7854943at2759"/>
<reference evidence="14 15" key="1">
    <citation type="submission" date="2019-07" db="EMBL/GenBank/DDBJ databases">
        <title>Draft genome assembly of a fouling barnacle, Amphibalanus amphitrite (Darwin, 1854): The first reference genome for Thecostraca.</title>
        <authorList>
            <person name="Kim W."/>
        </authorList>
    </citation>
    <scope>NUCLEOTIDE SEQUENCE [LARGE SCALE GENOMIC DNA]</scope>
    <source>
        <strain evidence="14">SNU_AA5</strain>
        <tissue evidence="14">Soma without cirri and trophi</tissue>
    </source>
</reference>
<dbReference type="Gene3D" id="3.60.20.10">
    <property type="entry name" value="Glutamine Phosphoribosylpyrophosphate, subunit 1, domain 1"/>
    <property type="match status" value="1"/>
</dbReference>
<keyword evidence="6" id="KW-0888">Threonine protease</keyword>
<protein>
    <recommendedName>
        <fullName evidence="3">proteasome endopeptidase complex</fullName>
        <ecNumber evidence="3">3.4.25.1</ecNumber>
    </recommendedName>
</protein>
<comment type="catalytic activity">
    <reaction evidence="1">
        <text>Cleavage of peptide bonds with very broad specificity.</text>
        <dbReference type="EC" id="3.4.25.1"/>
    </reaction>
</comment>
<dbReference type="InterPro" id="IPR023333">
    <property type="entry name" value="Proteasome_suB-type"/>
</dbReference>
<accession>A0A6A4WCZ6</accession>
<dbReference type="InterPro" id="IPR000243">
    <property type="entry name" value="Pept_T1A_subB"/>
</dbReference>
<evidence type="ECO:0000256" key="12">
    <source>
        <dbReference type="PIRSR" id="PIRSR600243-1"/>
    </source>
</evidence>
<dbReference type="InterPro" id="IPR029055">
    <property type="entry name" value="Ntn_hydrolases_N"/>
</dbReference>
<keyword evidence="13" id="KW-0732">Signal</keyword>
<gene>
    <name evidence="14" type="primary">PSMB6</name>
    <name evidence="14" type="ORF">FJT64_024201</name>
</gene>
<comment type="subcellular location">
    <subcellularLocation>
        <location evidence="2">Nucleus</location>
    </subcellularLocation>
</comment>
<evidence type="ECO:0000256" key="10">
    <source>
        <dbReference type="ARBA" id="ARBA00023242"/>
    </source>
</evidence>
<dbReference type="GO" id="GO:0004298">
    <property type="term" value="F:threonine-type endopeptidase activity"/>
    <property type="evidence" value="ECO:0007669"/>
    <property type="project" value="UniProtKB-KW"/>
</dbReference>
<evidence type="ECO:0000256" key="13">
    <source>
        <dbReference type="SAM" id="SignalP"/>
    </source>
</evidence>
<keyword evidence="10" id="KW-0539">Nucleus</keyword>
<keyword evidence="7" id="KW-0378">Hydrolase</keyword>
<dbReference type="PANTHER" id="PTHR32194">
    <property type="entry name" value="METALLOPROTEASE TLDD"/>
    <property type="match status" value="1"/>
</dbReference>
<dbReference type="PANTHER" id="PTHR32194:SF0">
    <property type="entry name" value="ATP-DEPENDENT PROTEASE SUBUNIT HSLV"/>
    <property type="match status" value="1"/>
</dbReference>